<name>X1HC99_9ZZZZ</name>
<feature type="non-terminal residue" evidence="1">
    <location>
        <position position="1"/>
    </location>
</feature>
<dbReference type="SUPFAM" id="SSF52540">
    <property type="entry name" value="P-loop containing nucleoside triphosphate hydrolases"/>
    <property type="match status" value="1"/>
</dbReference>
<gene>
    <name evidence="1" type="ORF">S03H2_45037</name>
</gene>
<dbReference type="AlphaFoldDB" id="X1HC99"/>
<comment type="caution">
    <text evidence="1">The sequence shown here is derived from an EMBL/GenBank/DDBJ whole genome shotgun (WGS) entry which is preliminary data.</text>
</comment>
<dbReference type="EMBL" id="BARU01028195">
    <property type="protein sequence ID" value="GAH67826.1"/>
    <property type="molecule type" value="Genomic_DNA"/>
</dbReference>
<evidence type="ECO:0000313" key="1">
    <source>
        <dbReference type="EMBL" id="GAH67826.1"/>
    </source>
</evidence>
<proteinExistence type="predicted"/>
<reference evidence="1" key="1">
    <citation type="journal article" date="2014" name="Front. Microbiol.">
        <title>High frequency of phylogenetically diverse reductive dehalogenase-homologous genes in deep subseafloor sedimentary metagenomes.</title>
        <authorList>
            <person name="Kawai M."/>
            <person name="Futagami T."/>
            <person name="Toyoda A."/>
            <person name="Takaki Y."/>
            <person name="Nishi S."/>
            <person name="Hori S."/>
            <person name="Arai W."/>
            <person name="Tsubouchi T."/>
            <person name="Morono Y."/>
            <person name="Uchiyama I."/>
            <person name="Ito T."/>
            <person name="Fujiyama A."/>
            <person name="Inagaki F."/>
            <person name="Takami H."/>
        </authorList>
    </citation>
    <scope>NUCLEOTIDE SEQUENCE</scope>
    <source>
        <strain evidence="1">Expedition CK06-06</strain>
    </source>
</reference>
<accession>X1HC99</accession>
<protein>
    <submittedName>
        <fullName evidence="1">Uncharacterized protein</fullName>
    </submittedName>
</protein>
<sequence>EQITTDKTVIVIAHRSSLLRNVDRVYMLEDGRITEVDTGDEPLTRLKHL</sequence>
<dbReference type="Gene3D" id="3.40.50.300">
    <property type="entry name" value="P-loop containing nucleotide triphosphate hydrolases"/>
    <property type="match status" value="1"/>
</dbReference>
<organism evidence="1">
    <name type="scientific">marine sediment metagenome</name>
    <dbReference type="NCBI Taxonomy" id="412755"/>
    <lineage>
        <taxon>unclassified sequences</taxon>
        <taxon>metagenomes</taxon>
        <taxon>ecological metagenomes</taxon>
    </lineage>
</organism>
<dbReference type="InterPro" id="IPR027417">
    <property type="entry name" value="P-loop_NTPase"/>
</dbReference>